<evidence type="ECO:0000256" key="3">
    <source>
        <dbReference type="ARBA" id="ARBA00022888"/>
    </source>
</evidence>
<evidence type="ECO:0000313" key="6">
    <source>
        <dbReference type="EMBL" id="PHQ51187.1"/>
    </source>
</evidence>
<gene>
    <name evidence="6" type="ORF">BLA24_15635</name>
</gene>
<dbReference type="Gene3D" id="3.40.50.620">
    <property type="entry name" value="HUPs"/>
    <property type="match status" value="2"/>
</dbReference>
<dbReference type="Proteomes" id="UP000222531">
    <property type="component" value="Unassembled WGS sequence"/>
</dbReference>
<dbReference type="PANTHER" id="PTHR43284">
    <property type="entry name" value="ASPARAGINE SYNTHETASE (GLUTAMINE-HYDROLYZING)"/>
    <property type="match status" value="1"/>
</dbReference>
<accession>A0A2G1XIX9</accession>
<keyword evidence="7" id="KW-1185">Reference proteome</keyword>
<organism evidence="6 7">
    <name type="scientific">Streptomyces cinnamoneus</name>
    <name type="common">Streptoverticillium cinnamoneum</name>
    <dbReference type="NCBI Taxonomy" id="53446"/>
    <lineage>
        <taxon>Bacteria</taxon>
        <taxon>Bacillati</taxon>
        <taxon>Actinomycetota</taxon>
        <taxon>Actinomycetes</taxon>
        <taxon>Kitasatosporales</taxon>
        <taxon>Streptomycetaceae</taxon>
        <taxon>Streptomyces</taxon>
        <taxon>Streptomyces cinnamoneus group</taxon>
    </lineage>
</organism>
<evidence type="ECO:0000256" key="1">
    <source>
        <dbReference type="ARBA" id="ARBA00005187"/>
    </source>
</evidence>
<name>A0A2G1XIX9_STRCJ</name>
<comment type="pathway">
    <text evidence="1">Amino-acid biosynthesis; L-asparagine biosynthesis; L-asparagine from L-aspartate (L-Gln route): step 1/1.</text>
</comment>
<dbReference type="GO" id="GO:0005829">
    <property type="term" value="C:cytosol"/>
    <property type="evidence" value="ECO:0007669"/>
    <property type="project" value="TreeGrafter"/>
</dbReference>
<dbReference type="EMBL" id="NHZO01000147">
    <property type="protein sequence ID" value="PHQ51187.1"/>
    <property type="molecule type" value="Genomic_DNA"/>
</dbReference>
<evidence type="ECO:0000259" key="5">
    <source>
        <dbReference type="Pfam" id="PF00733"/>
    </source>
</evidence>
<dbReference type="InterPro" id="IPR014729">
    <property type="entry name" value="Rossmann-like_a/b/a_fold"/>
</dbReference>
<evidence type="ECO:0000256" key="4">
    <source>
        <dbReference type="ARBA" id="ARBA00048741"/>
    </source>
</evidence>
<evidence type="ECO:0000313" key="7">
    <source>
        <dbReference type="Proteomes" id="UP000222531"/>
    </source>
</evidence>
<dbReference type="InterPro" id="IPR001962">
    <property type="entry name" value="Asn_synthase"/>
</dbReference>
<dbReference type="SUPFAM" id="SSF52402">
    <property type="entry name" value="Adenine nucleotide alpha hydrolases-like"/>
    <property type="match status" value="1"/>
</dbReference>
<dbReference type="AlphaFoldDB" id="A0A2G1XIX9"/>
<evidence type="ECO:0000256" key="2">
    <source>
        <dbReference type="ARBA" id="ARBA00012737"/>
    </source>
</evidence>
<protein>
    <recommendedName>
        <fullName evidence="2">asparagine synthase (glutamine-hydrolyzing)</fullName>
        <ecNumber evidence="2">6.3.5.4</ecNumber>
    </recommendedName>
</protein>
<reference evidence="6 7" key="1">
    <citation type="journal article" date="2017" name="Biochemistry">
        <title>Identification of the Biosynthetic Pathway for the Antibiotic Bicyclomycin.</title>
        <authorList>
            <person name="Patteson J."/>
            <person name="Cai W."/>
            <person name="Johnson R.A."/>
            <person name="Santa Maria K."/>
            <person name="Li B."/>
        </authorList>
    </citation>
    <scope>NUCLEOTIDE SEQUENCE [LARGE SCALE GENOMIC DNA]</scope>
    <source>
        <strain evidence="6 7">ATCC 21532</strain>
    </source>
</reference>
<dbReference type="OrthoDB" id="7053173at2"/>
<dbReference type="PANTHER" id="PTHR43284:SF1">
    <property type="entry name" value="ASPARAGINE SYNTHETASE"/>
    <property type="match status" value="1"/>
</dbReference>
<dbReference type="GO" id="GO:0006529">
    <property type="term" value="P:asparagine biosynthetic process"/>
    <property type="evidence" value="ECO:0007669"/>
    <property type="project" value="UniProtKB-KW"/>
</dbReference>
<feature type="domain" description="Asparagine synthetase" evidence="5">
    <location>
        <begin position="213"/>
        <end position="573"/>
    </location>
</feature>
<dbReference type="RefSeq" id="WP_099199558.1">
    <property type="nucleotide sequence ID" value="NZ_JBIRXA010000004.1"/>
</dbReference>
<keyword evidence="3" id="KW-0028">Amino-acid biosynthesis</keyword>
<keyword evidence="3" id="KW-0061">Asparagine biosynthesis</keyword>
<dbReference type="GO" id="GO:0004066">
    <property type="term" value="F:asparagine synthase (glutamine-hydrolyzing) activity"/>
    <property type="evidence" value="ECO:0007669"/>
    <property type="project" value="UniProtKB-EC"/>
</dbReference>
<proteinExistence type="predicted"/>
<comment type="caution">
    <text evidence="6">The sequence shown here is derived from an EMBL/GenBank/DDBJ whole genome shotgun (WGS) entry which is preliminary data.</text>
</comment>
<dbReference type="InterPro" id="IPR051786">
    <property type="entry name" value="ASN_synthetase/amidase"/>
</dbReference>
<comment type="catalytic activity">
    <reaction evidence="4">
        <text>L-aspartate + L-glutamine + ATP + H2O = L-asparagine + L-glutamate + AMP + diphosphate + H(+)</text>
        <dbReference type="Rhea" id="RHEA:12228"/>
        <dbReference type="ChEBI" id="CHEBI:15377"/>
        <dbReference type="ChEBI" id="CHEBI:15378"/>
        <dbReference type="ChEBI" id="CHEBI:29985"/>
        <dbReference type="ChEBI" id="CHEBI:29991"/>
        <dbReference type="ChEBI" id="CHEBI:30616"/>
        <dbReference type="ChEBI" id="CHEBI:33019"/>
        <dbReference type="ChEBI" id="CHEBI:58048"/>
        <dbReference type="ChEBI" id="CHEBI:58359"/>
        <dbReference type="ChEBI" id="CHEBI:456215"/>
        <dbReference type="EC" id="6.3.5.4"/>
    </reaction>
</comment>
<sequence>MNQGQGWFVVLPDTAEATPAAGVLTSRTPGLRTEPHPSGRPWVLGRWSPDEMTVVTAGCGRVALIGDHTPPDGRLKDAIGRARTAQELDRVMSGVPGCFHLVSSLGGHVRARGTASGMRRLFHARVAGVTAGCDRADVLATAVGGTLDEDALLLRLLEPAVPHPLGGRPLWREVTAVPPGHRLHLDPWGGARVTRWWHEPEPRLSLAEGAPGFAQALAEAVGVRTAAGGVVSADLSGGLDSTPVCFLAARGPAELVAFTQEGIDGGHEDALWARRAASHLPDADHVLLEPGGLPPFYSGLLTAGEGTDEPALGARVRGALTGLARLMAARGSRLHLTGEGGDQVVQAMDSYVHDTLRTRPRTGLRHLRALSAECRWSAAATLKAATDRRSYRRWLTDAASDLRPVRVSDRRPTMTGWDVPPTLPPWVTPDARERLTRLLRRHAATASPLAPTRGRNMALALILASTRMCRQIARFTAEAGLPFHYPFLDDRVVEAALAVRLHERTTPFAFKPLTVAAMRGVVPDDVLARRDKSEFSREVHSGLAARRSEVAELLADSRLARLGLVDADGLRQAALVLHPPHLPITYLEMTFAVETWLRAHAQAPAKAGRS</sequence>
<dbReference type="Pfam" id="PF00733">
    <property type="entry name" value="Asn_synthase"/>
    <property type="match status" value="1"/>
</dbReference>
<dbReference type="EC" id="6.3.5.4" evidence="2"/>